<reference evidence="1 2" key="2">
    <citation type="submission" date="2018-11" db="EMBL/GenBank/DDBJ databases">
        <authorList>
            <consortium name="Pathogen Informatics"/>
        </authorList>
    </citation>
    <scope>NUCLEOTIDE SEQUENCE [LARGE SCALE GENOMIC DNA]</scope>
</reference>
<evidence type="ECO:0000313" key="2">
    <source>
        <dbReference type="Proteomes" id="UP000271098"/>
    </source>
</evidence>
<name>A0A183EE82_9BILA</name>
<reference evidence="3" key="1">
    <citation type="submission" date="2016-06" db="UniProtKB">
        <authorList>
            <consortium name="WormBaseParasite"/>
        </authorList>
    </citation>
    <scope>IDENTIFICATION</scope>
</reference>
<dbReference type="WBParaSite" id="GPUH_0001929801-mRNA-1">
    <property type="protein sequence ID" value="GPUH_0001929801-mRNA-1"/>
    <property type="gene ID" value="GPUH_0001929801"/>
</dbReference>
<organism evidence="3">
    <name type="scientific">Gongylonema pulchrum</name>
    <dbReference type="NCBI Taxonomy" id="637853"/>
    <lineage>
        <taxon>Eukaryota</taxon>
        <taxon>Metazoa</taxon>
        <taxon>Ecdysozoa</taxon>
        <taxon>Nematoda</taxon>
        <taxon>Chromadorea</taxon>
        <taxon>Rhabditida</taxon>
        <taxon>Spirurina</taxon>
        <taxon>Spiruromorpha</taxon>
        <taxon>Spiruroidea</taxon>
        <taxon>Gongylonematidae</taxon>
        <taxon>Gongylonema</taxon>
    </lineage>
</organism>
<accession>A0A183EE82</accession>
<gene>
    <name evidence="1" type="ORF">GPUH_LOCUS19273</name>
</gene>
<sequence>MDASCRHTSISPLSLSRLCLGGEIVQLPTVLVEQESMFRAVITKDAYRSLSIEAQNYLKVISLN</sequence>
<dbReference type="OrthoDB" id="70874at2759"/>
<evidence type="ECO:0000313" key="1">
    <source>
        <dbReference type="EMBL" id="VDN33503.1"/>
    </source>
</evidence>
<keyword evidence="2" id="KW-1185">Reference proteome</keyword>
<proteinExistence type="predicted"/>
<dbReference type="AlphaFoldDB" id="A0A183EE82"/>
<dbReference type="Proteomes" id="UP000271098">
    <property type="component" value="Unassembled WGS sequence"/>
</dbReference>
<dbReference type="EMBL" id="UYRT01088230">
    <property type="protein sequence ID" value="VDN33503.1"/>
    <property type="molecule type" value="Genomic_DNA"/>
</dbReference>
<evidence type="ECO:0000313" key="3">
    <source>
        <dbReference type="WBParaSite" id="GPUH_0001929801-mRNA-1"/>
    </source>
</evidence>
<protein>
    <submittedName>
        <fullName evidence="3">LysR_substrate domain-containing protein</fullName>
    </submittedName>
</protein>